<organism evidence="2 3">
    <name type="scientific">Sphingobium nicotianae</name>
    <dbReference type="NCBI Taxonomy" id="2782607"/>
    <lineage>
        <taxon>Bacteria</taxon>
        <taxon>Pseudomonadati</taxon>
        <taxon>Pseudomonadota</taxon>
        <taxon>Alphaproteobacteria</taxon>
        <taxon>Sphingomonadales</taxon>
        <taxon>Sphingomonadaceae</taxon>
        <taxon>Sphingobium</taxon>
    </lineage>
</organism>
<evidence type="ECO:0000313" key="2">
    <source>
        <dbReference type="EMBL" id="MBT2185618.1"/>
    </source>
</evidence>
<comment type="caution">
    <text evidence="2">The sequence shown here is derived from an EMBL/GenBank/DDBJ whole genome shotgun (WGS) entry which is preliminary data.</text>
</comment>
<evidence type="ECO:0000313" key="3">
    <source>
        <dbReference type="Proteomes" id="UP001138757"/>
    </source>
</evidence>
<keyword evidence="1" id="KW-0812">Transmembrane</keyword>
<feature type="transmembrane region" description="Helical" evidence="1">
    <location>
        <begin position="45"/>
        <end position="67"/>
    </location>
</feature>
<keyword evidence="1" id="KW-0472">Membrane</keyword>
<feature type="transmembrane region" description="Helical" evidence="1">
    <location>
        <begin position="12"/>
        <end position="33"/>
    </location>
</feature>
<dbReference type="PROSITE" id="PS51257">
    <property type="entry name" value="PROKAR_LIPOPROTEIN"/>
    <property type="match status" value="1"/>
</dbReference>
<accession>A0A9X1AK18</accession>
<dbReference type="Proteomes" id="UP001138757">
    <property type="component" value="Unassembled WGS sequence"/>
</dbReference>
<proteinExistence type="predicted"/>
<name>A0A9X1AK18_9SPHN</name>
<keyword evidence="1" id="KW-1133">Transmembrane helix</keyword>
<dbReference type="AlphaFoldDB" id="A0A9X1AK18"/>
<keyword evidence="3" id="KW-1185">Reference proteome</keyword>
<dbReference type="RefSeq" id="WP_214621359.1">
    <property type="nucleotide sequence ID" value="NZ_JAHGAW010000001.1"/>
</dbReference>
<sequence length="73" mass="8052">MDRIKRLFIIKTKFEAFLAIYAIAMGACARGLHYLDVYPGIGGELLFFACCGAVMVVGGLMIDGVTLKQTYER</sequence>
<evidence type="ECO:0000256" key="1">
    <source>
        <dbReference type="SAM" id="Phobius"/>
    </source>
</evidence>
<dbReference type="EMBL" id="JAHGAW010000001">
    <property type="protein sequence ID" value="MBT2185618.1"/>
    <property type="molecule type" value="Genomic_DNA"/>
</dbReference>
<gene>
    <name evidence="2" type="ORF">KK488_01505</name>
</gene>
<reference evidence="2" key="1">
    <citation type="submission" date="2021-05" db="EMBL/GenBank/DDBJ databases">
        <title>Genome of Sphingobium sp. strain.</title>
        <authorList>
            <person name="Fan R."/>
        </authorList>
    </citation>
    <scope>NUCLEOTIDE SEQUENCE</scope>
    <source>
        <strain evidence="2">H33</strain>
    </source>
</reference>
<protein>
    <submittedName>
        <fullName evidence="2">Uncharacterized protein</fullName>
    </submittedName>
</protein>